<dbReference type="PROSITE" id="PS51276">
    <property type="entry name" value="PEPTIDASE_C56_PFPI"/>
    <property type="match status" value="1"/>
</dbReference>
<dbReference type="PATRIC" id="fig|1423801.4.peg.1197"/>
<dbReference type="CDD" id="cd03134">
    <property type="entry name" value="GATase1_PfpI_like"/>
    <property type="match status" value="1"/>
</dbReference>
<feature type="domain" description="DJ-1/PfpI" evidence="2">
    <location>
        <begin position="20"/>
        <end position="182"/>
    </location>
</feature>
<dbReference type="InterPro" id="IPR029062">
    <property type="entry name" value="Class_I_gatase-like"/>
</dbReference>
<dbReference type="PANTHER" id="PTHR42733">
    <property type="entry name" value="DJ-1 PROTEIN"/>
    <property type="match status" value="1"/>
</dbReference>
<protein>
    <submittedName>
        <fullName evidence="3">PfpI family intracellular protease</fullName>
    </submittedName>
</protein>
<dbReference type="GO" id="GO:0008233">
    <property type="term" value="F:peptidase activity"/>
    <property type="evidence" value="ECO:0007669"/>
    <property type="project" value="UniProtKB-KW"/>
</dbReference>
<evidence type="ECO:0000313" key="4">
    <source>
        <dbReference type="Proteomes" id="UP000051166"/>
    </source>
</evidence>
<dbReference type="PANTHER" id="PTHR42733:SF2">
    <property type="entry name" value="DJ-1_THIJ_PFPI FAMILY PROTEIN"/>
    <property type="match status" value="1"/>
</dbReference>
<dbReference type="InterPro" id="IPR006286">
    <property type="entry name" value="C56_PfpI-like"/>
</dbReference>
<reference evidence="3 4" key="1">
    <citation type="journal article" date="2015" name="Genome Announc.">
        <title>Expanding the biotechnology potential of lactobacilli through comparative genomics of 213 strains and associated genera.</title>
        <authorList>
            <person name="Sun Z."/>
            <person name="Harris H.M."/>
            <person name="McCann A."/>
            <person name="Guo C."/>
            <person name="Argimon S."/>
            <person name="Zhang W."/>
            <person name="Yang X."/>
            <person name="Jeffery I.B."/>
            <person name="Cooney J.C."/>
            <person name="Kagawa T.F."/>
            <person name="Liu W."/>
            <person name="Song Y."/>
            <person name="Salvetti E."/>
            <person name="Wrobel A."/>
            <person name="Rasinkangas P."/>
            <person name="Parkhill J."/>
            <person name="Rea M.C."/>
            <person name="O'Sullivan O."/>
            <person name="Ritari J."/>
            <person name="Douillard F.P."/>
            <person name="Paul Ross R."/>
            <person name="Yang R."/>
            <person name="Briner A.E."/>
            <person name="Felis G.E."/>
            <person name="de Vos W.M."/>
            <person name="Barrangou R."/>
            <person name="Klaenhammer T.R."/>
            <person name="Caufield P.W."/>
            <person name="Cui Y."/>
            <person name="Zhang H."/>
            <person name="O'Toole P.W."/>
        </authorList>
    </citation>
    <scope>NUCLEOTIDE SEQUENCE [LARGE SCALE GENOMIC DNA]</scope>
    <source>
        <strain evidence="3 4">DSM 16230</strain>
    </source>
</reference>
<dbReference type="Pfam" id="PF01965">
    <property type="entry name" value="DJ-1_PfpI"/>
    <property type="match status" value="1"/>
</dbReference>
<evidence type="ECO:0000313" key="3">
    <source>
        <dbReference type="EMBL" id="KRL97804.1"/>
    </source>
</evidence>
<comment type="caution">
    <text evidence="3">The sequence shown here is derived from an EMBL/GenBank/DDBJ whole genome shotgun (WGS) entry which is preliminary data.</text>
</comment>
<gene>
    <name evidence="3" type="ORF">FD50_GL001174</name>
</gene>
<dbReference type="AlphaFoldDB" id="A0A0R1UWY5"/>
<evidence type="ECO:0000259" key="2">
    <source>
        <dbReference type="Pfam" id="PF01965"/>
    </source>
</evidence>
<dbReference type="EMBL" id="AZFQ01000049">
    <property type="protein sequence ID" value="KRL97804.1"/>
    <property type="molecule type" value="Genomic_DNA"/>
</dbReference>
<organism evidence="3 4">
    <name type="scientific">Liquorilactobacillus satsumensis DSM 16230 = JCM 12392</name>
    <dbReference type="NCBI Taxonomy" id="1423801"/>
    <lineage>
        <taxon>Bacteria</taxon>
        <taxon>Bacillati</taxon>
        <taxon>Bacillota</taxon>
        <taxon>Bacilli</taxon>
        <taxon>Lactobacillales</taxon>
        <taxon>Lactobacillaceae</taxon>
        <taxon>Liquorilactobacillus</taxon>
    </lineage>
</organism>
<comment type="similarity">
    <text evidence="1">Belongs to the peptidase C56 family.</text>
</comment>
<keyword evidence="4" id="KW-1185">Reference proteome</keyword>
<sequence length="185" mass="19854">MLAIVVTVDKDLQGGILMSKVAVLVTDLVEDVEYTAPVEALKKAGHTITTISPAGKTVVTGKHGTEIKVDKNINEVQPTAFDALLLPGGFSPDQLRADEAFVAFTKHFLLADKPLFAICHGPQLFIQTGLVKGRELTAYQTVQSDLYYAGGVVRDEPVVTDHNLITSRTPDDIPAFNNAIVNALA</sequence>
<dbReference type="Proteomes" id="UP000051166">
    <property type="component" value="Unassembled WGS sequence"/>
</dbReference>
<name>A0A0R1UWY5_9LACO</name>
<evidence type="ECO:0000256" key="1">
    <source>
        <dbReference type="ARBA" id="ARBA00008542"/>
    </source>
</evidence>
<dbReference type="InterPro" id="IPR002818">
    <property type="entry name" value="DJ-1/PfpI"/>
</dbReference>
<dbReference type="SUPFAM" id="SSF52317">
    <property type="entry name" value="Class I glutamine amidotransferase-like"/>
    <property type="match status" value="1"/>
</dbReference>
<keyword evidence="3" id="KW-0378">Hydrolase</keyword>
<dbReference type="GO" id="GO:0006508">
    <property type="term" value="P:proteolysis"/>
    <property type="evidence" value="ECO:0007669"/>
    <property type="project" value="UniProtKB-KW"/>
</dbReference>
<proteinExistence type="inferred from homology"/>
<dbReference type="Gene3D" id="3.40.50.880">
    <property type="match status" value="1"/>
</dbReference>
<dbReference type="STRING" id="1423801.FD50_GL001174"/>
<accession>A0A0R1UWY5</accession>
<dbReference type="NCBIfam" id="TIGR01382">
    <property type="entry name" value="PfpI"/>
    <property type="match status" value="1"/>
</dbReference>
<keyword evidence="3" id="KW-0645">Protease</keyword>